<sequence length="69" mass="8182">YKISRRIYKGLNEDDLIYIYGTEEKIGSKKVGEKLDTKTGKMKPIFEKDPNKIELWISEYELVNTRLLK</sequence>
<proteinExistence type="predicted"/>
<protein>
    <submittedName>
        <fullName evidence="1">Uncharacterized protein</fullName>
    </submittedName>
</protein>
<evidence type="ECO:0000313" key="1">
    <source>
        <dbReference type="EMBL" id="HJG97312.1"/>
    </source>
</evidence>
<reference evidence="1" key="2">
    <citation type="submission" date="2021-09" db="EMBL/GenBank/DDBJ databases">
        <authorList>
            <person name="Gilroy R."/>
        </authorList>
    </citation>
    <scope>NUCLEOTIDE SEQUENCE</scope>
    <source>
        <strain evidence="1">1277</strain>
    </source>
</reference>
<organism evidence="1 2">
    <name type="scientific">Romboutsia timonensis</name>
    <dbReference type="NCBI Taxonomy" id="1776391"/>
    <lineage>
        <taxon>Bacteria</taxon>
        <taxon>Bacillati</taxon>
        <taxon>Bacillota</taxon>
        <taxon>Clostridia</taxon>
        <taxon>Peptostreptococcales</taxon>
        <taxon>Peptostreptococcaceae</taxon>
        <taxon>Romboutsia</taxon>
    </lineage>
</organism>
<name>A0A921N275_9FIRM</name>
<dbReference type="EMBL" id="DYUB01000299">
    <property type="protein sequence ID" value="HJG97312.1"/>
    <property type="molecule type" value="Genomic_DNA"/>
</dbReference>
<evidence type="ECO:0000313" key="2">
    <source>
        <dbReference type="Proteomes" id="UP000776700"/>
    </source>
</evidence>
<comment type="caution">
    <text evidence="1">The sequence shown here is derived from an EMBL/GenBank/DDBJ whole genome shotgun (WGS) entry which is preliminary data.</text>
</comment>
<feature type="non-terminal residue" evidence="1">
    <location>
        <position position="1"/>
    </location>
</feature>
<dbReference type="AlphaFoldDB" id="A0A921N275"/>
<accession>A0A921N275</accession>
<gene>
    <name evidence="1" type="ORF">K8V90_09445</name>
</gene>
<dbReference type="Proteomes" id="UP000776700">
    <property type="component" value="Unassembled WGS sequence"/>
</dbReference>
<reference evidence="1" key="1">
    <citation type="journal article" date="2021" name="PeerJ">
        <title>Extensive microbial diversity within the chicken gut microbiome revealed by metagenomics and culture.</title>
        <authorList>
            <person name="Gilroy R."/>
            <person name="Ravi A."/>
            <person name="Getino M."/>
            <person name="Pursley I."/>
            <person name="Horton D.L."/>
            <person name="Alikhan N.F."/>
            <person name="Baker D."/>
            <person name="Gharbi K."/>
            <person name="Hall N."/>
            <person name="Watson M."/>
            <person name="Adriaenssens E.M."/>
            <person name="Foster-Nyarko E."/>
            <person name="Jarju S."/>
            <person name="Secka A."/>
            <person name="Antonio M."/>
            <person name="Oren A."/>
            <person name="Chaudhuri R.R."/>
            <person name="La Ragione R."/>
            <person name="Hildebrand F."/>
            <person name="Pallen M.J."/>
        </authorList>
    </citation>
    <scope>NUCLEOTIDE SEQUENCE</scope>
    <source>
        <strain evidence="1">1277</strain>
    </source>
</reference>